<organism evidence="1 2">
    <name type="scientific">Eubacterium segne</name>
    <dbReference type="NCBI Taxonomy" id="2763045"/>
    <lineage>
        <taxon>Bacteria</taxon>
        <taxon>Bacillati</taxon>
        <taxon>Bacillota</taxon>
        <taxon>Clostridia</taxon>
        <taxon>Eubacteriales</taxon>
        <taxon>Eubacteriaceae</taxon>
        <taxon>Eubacterium</taxon>
    </lineage>
</organism>
<name>A0ABR7F126_9FIRM</name>
<dbReference type="Proteomes" id="UP000597877">
    <property type="component" value="Unassembled WGS sequence"/>
</dbReference>
<dbReference type="EMBL" id="JACOOZ010000003">
    <property type="protein sequence ID" value="MBC5667314.1"/>
    <property type="molecule type" value="Genomic_DNA"/>
</dbReference>
<comment type="caution">
    <text evidence="1">The sequence shown here is derived from an EMBL/GenBank/DDBJ whole genome shotgun (WGS) entry which is preliminary data.</text>
</comment>
<dbReference type="RefSeq" id="WP_186840099.1">
    <property type="nucleotide sequence ID" value="NZ_JACOOZ010000003.1"/>
</dbReference>
<keyword evidence="2" id="KW-1185">Reference proteome</keyword>
<sequence>MCNRCNHDSPDSQICVDPLTNEHYLDIETSEWDEYDDGFVHQKIYILYCPWCGRELGE</sequence>
<accession>A0ABR7F126</accession>
<evidence type="ECO:0000313" key="2">
    <source>
        <dbReference type="Proteomes" id="UP000597877"/>
    </source>
</evidence>
<evidence type="ECO:0000313" key="1">
    <source>
        <dbReference type="EMBL" id="MBC5667314.1"/>
    </source>
</evidence>
<proteinExistence type="predicted"/>
<gene>
    <name evidence="1" type="ORF">H8S00_04850</name>
</gene>
<protein>
    <submittedName>
        <fullName evidence="1">Uncharacterized protein</fullName>
    </submittedName>
</protein>
<reference evidence="1 2" key="1">
    <citation type="submission" date="2020-08" db="EMBL/GenBank/DDBJ databases">
        <title>Genome public.</title>
        <authorList>
            <person name="Liu C."/>
            <person name="Sun Q."/>
        </authorList>
    </citation>
    <scope>NUCLEOTIDE SEQUENCE [LARGE SCALE GENOMIC DNA]</scope>
    <source>
        <strain evidence="1 2">BX4</strain>
    </source>
</reference>